<evidence type="ECO:0000256" key="9">
    <source>
        <dbReference type="ARBA" id="ARBA00022989"/>
    </source>
</evidence>
<evidence type="ECO:0000256" key="2">
    <source>
        <dbReference type="ARBA" id="ARBA00009137"/>
    </source>
</evidence>
<feature type="binding site" evidence="12">
    <location>
        <position position="220"/>
    </location>
    <ligand>
        <name>K(+)</name>
        <dbReference type="ChEBI" id="CHEBI:29103"/>
    </ligand>
</feature>
<feature type="transmembrane region" description="Helical" evidence="13">
    <location>
        <begin position="457"/>
        <end position="482"/>
    </location>
</feature>
<name>A0A9D2FVX2_9BACT</name>
<reference evidence="14" key="2">
    <citation type="submission" date="2021-04" db="EMBL/GenBank/DDBJ databases">
        <authorList>
            <person name="Gilroy R."/>
        </authorList>
    </citation>
    <scope>NUCLEOTIDE SEQUENCE</scope>
    <source>
        <strain evidence="14">ChiHecec3B27-8219</strain>
    </source>
</reference>
<evidence type="ECO:0000256" key="1">
    <source>
        <dbReference type="ARBA" id="ARBA00004429"/>
    </source>
</evidence>
<dbReference type="InterPro" id="IPR004772">
    <property type="entry name" value="TrkH"/>
</dbReference>
<feature type="transmembrane region" description="Helical" evidence="13">
    <location>
        <begin position="183"/>
        <end position="202"/>
    </location>
</feature>
<dbReference type="GO" id="GO:0005886">
    <property type="term" value="C:plasma membrane"/>
    <property type="evidence" value="ECO:0007669"/>
    <property type="project" value="UniProtKB-SubCell"/>
</dbReference>
<dbReference type="Pfam" id="PF02386">
    <property type="entry name" value="TrkH"/>
    <property type="match status" value="1"/>
</dbReference>
<protein>
    <submittedName>
        <fullName evidence="14">TrkH family potassium uptake protein</fullName>
    </submittedName>
</protein>
<evidence type="ECO:0000256" key="6">
    <source>
        <dbReference type="ARBA" id="ARBA00022538"/>
    </source>
</evidence>
<comment type="caution">
    <text evidence="14">The sequence shown here is derived from an EMBL/GenBank/DDBJ whole genome shotgun (WGS) entry which is preliminary data.</text>
</comment>
<dbReference type="Proteomes" id="UP000824055">
    <property type="component" value="Unassembled WGS sequence"/>
</dbReference>
<feature type="transmembrane region" description="Helical" evidence="13">
    <location>
        <begin position="325"/>
        <end position="344"/>
    </location>
</feature>
<feature type="transmembrane region" description="Helical" evidence="13">
    <location>
        <begin position="136"/>
        <end position="162"/>
    </location>
</feature>
<gene>
    <name evidence="14" type="ORF">H9966_00750</name>
</gene>
<evidence type="ECO:0000256" key="4">
    <source>
        <dbReference type="ARBA" id="ARBA00022475"/>
    </source>
</evidence>
<feature type="transmembrane region" description="Helical" evidence="13">
    <location>
        <begin position="12"/>
        <end position="32"/>
    </location>
</feature>
<feature type="transmembrane region" description="Helical" evidence="13">
    <location>
        <begin position="236"/>
        <end position="261"/>
    </location>
</feature>
<feature type="transmembrane region" description="Helical" evidence="13">
    <location>
        <begin position="395"/>
        <end position="416"/>
    </location>
</feature>
<keyword evidence="11 13" id="KW-0472">Membrane</keyword>
<proteinExistence type="inferred from homology"/>
<evidence type="ECO:0000256" key="11">
    <source>
        <dbReference type="ARBA" id="ARBA00023136"/>
    </source>
</evidence>
<keyword evidence="10" id="KW-0406">Ion transport</keyword>
<evidence type="ECO:0000256" key="5">
    <source>
        <dbReference type="ARBA" id="ARBA00022519"/>
    </source>
</evidence>
<dbReference type="GO" id="GO:0015379">
    <property type="term" value="F:potassium:chloride symporter activity"/>
    <property type="evidence" value="ECO:0007669"/>
    <property type="project" value="InterPro"/>
</dbReference>
<keyword evidence="9 13" id="KW-1133">Transmembrane helix</keyword>
<comment type="similarity">
    <text evidence="2">Belongs to the TrkH potassium transport family.</text>
</comment>
<keyword evidence="8 12" id="KW-0630">Potassium</keyword>
<dbReference type="GO" id="GO:0046872">
    <property type="term" value="F:metal ion binding"/>
    <property type="evidence" value="ECO:0007669"/>
    <property type="project" value="UniProtKB-KW"/>
</dbReference>
<feature type="transmembrane region" description="Helical" evidence="13">
    <location>
        <begin position="273"/>
        <end position="292"/>
    </location>
</feature>
<evidence type="ECO:0000256" key="3">
    <source>
        <dbReference type="ARBA" id="ARBA00022448"/>
    </source>
</evidence>
<feature type="transmembrane region" description="Helical" evidence="13">
    <location>
        <begin position="38"/>
        <end position="58"/>
    </location>
</feature>
<evidence type="ECO:0000313" key="14">
    <source>
        <dbReference type="EMBL" id="HIZ68413.1"/>
    </source>
</evidence>
<dbReference type="PIRSF" id="PIRSF006247">
    <property type="entry name" value="TrkH"/>
    <property type="match status" value="1"/>
</dbReference>
<keyword evidence="5" id="KW-0997">Cell inner membrane</keyword>
<evidence type="ECO:0000313" key="15">
    <source>
        <dbReference type="Proteomes" id="UP000824055"/>
    </source>
</evidence>
<evidence type="ECO:0000256" key="7">
    <source>
        <dbReference type="ARBA" id="ARBA00022692"/>
    </source>
</evidence>
<dbReference type="EMBL" id="DXBE01000008">
    <property type="protein sequence ID" value="HIZ68413.1"/>
    <property type="molecule type" value="Genomic_DNA"/>
</dbReference>
<feature type="transmembrane region" description="Helical" evidence="13">
    <location>
        <begin position="70"/>
        <end position="91"/>
    </location>
</feature>
<evidence type="ECO:0000256" key="10">
    <source>
        <dbReference type="ARBA" id="ARBA00023065"/>
    </source>
</evidence>
<organism evidence="14 15">
    <name type="scientific">Candidatus Prevotella avicola</name>
    <dbReference type="NCBI Taxonomy" id="2838738"/>
    <lineage>
        <taxon>Bacteria</taxon>
        <taxon>Pseudomonadati</taxon>
        <taxon>Bacteroidota</taxon>
        <taxon>Bacteroidia</taxon>
        <taxon>Bacteroidales</taxon>
        <taxon>Prevotellaceae</taxon>
        <taxon>Prevotella</taxon>
    </lineage>
</organism>
<evidence type="ECO:0000256" key="13">
    <source>
        <dbReference type="SAM" id="Phobius"/>
    </source>
</evidence>
<dbReference type="InterPro" id="IPR003445">
    <property type="entry name" value="Cat_transpt"/>
</dbReference>
<keyword evidence="12" id="KW-0479">Metal-binding</keyword>
<feature type="binding site" evidence="12">
    <location>
        <position position="317"/>
    </location>
    <ligand>
        <name>K(+)</name>
        <dbReference type="ChEBI" id="CHEBI:29103"/>
    </ligand>
</feature>
<keyword evidence="6" id="KW-0633">Potassium transport</keyword>
<keyword evidence="3" id="KW-0813">Transport</keyword>
<feature type="binding site" evidence="12">
    <location>
        <position position="433"/>
    </location>
    <ligand>
        <name>K(+)</name>
        <dbReference type="ChEBI" id="CHEBI:29103"/>
    </ligand>
</feature>
<dbReference type="AlphaFoldDB" id="A0A9D2FVX2"/>
<evidence type="ECO:0000256" key="12">
    <source>
        <dbReference type="PIRSR" id="PIRSR006247-1"/>
    </source>
</evidence>
<dbReference type="PANTHER" id="PTHR32024">
    <property type="entry name" value="TRK SYSTEM POTASSIUM UPTAKE PROTEIN TRKG-RELATED"/>
    <property type="match status" value="1"/>
</dbReference>
<comment type="subcellular location">
    <subcellularLocation>
        <location evidence="1">Cell inner membrane</location>
        <topology evidence="1">Multi-pass membrane protein</topology>
    </subcellularLocation>
</comment>
<dbReference type="PANTHER" id="PTHR32024:SF2">
    <property type="entry name" value="TRK SYSTEM POTASSIUM UPTAKE PROTEIN TRKG-RELATED"/>
    <property type="match status" value="1"/>
</dbReference>
<reference evidence="14" key="1">
    <citation type="journal article" date="2021" name="PeerJ">
        <title>Extensive microbial diversity within the chicken gut microbiome revealed by metagenomics and culture.</title>
        <authorList>
            <person name="Gilroy R."/>
            <person name="Ravi A."/>
            <person name="Getino M."/>
            <person name="Pursley I."/>
            <person name="Horton D.L."/>
            <person name="Alikhan N.F."/>
            <person name="Baker D."/>
            <person name="Gharbi K."/>
            <person name="Hall N."/>
            <person name="Watson M."/>
            <person name="Adriaenssens E.M."/>
            <person name="Foster-Nyarko E."/>
            <person name="Jarju S."/>
            <person name="Secka A."/>
            <person name="Antonio M."/>
            <person name="Oren A."/>
            <person name="Chaudhuri R.R."/>
            <person name="La Ragione R."/>
            <person name="Hildebrand F."/>
            <person name="Pallen M.J."/>
        </authorList>
    </citation>
    <scope>NUCLEOTIDE SEQUENCE</scope>
    <source>
        <strain evidence="14">ChiHecec3B27-8219</strain>
    </source>
</reference>
<accession>A0A9D2FVX2</accession>
<feature type="binding site" evidence="12">
    <location>
        <position position="112"/>
    </location>
    <ligand>
        <name>K(+)</name>
        <dbReference type="ChEBI" id="CHEBI:29103"/>
    </ligand>
</feature>
<keyword evidence="7 13" id="KW-0812">Transmembrane</keyword>
<keyword evidence="4" id="KW-1003">Cell membrane</keyword>
<evidence type="ECO:0000256" key="8">
    <source>
        <dbReference type="ARBA" id="ARBA00022958"/>
    </source>
</evidence>
<sequence>MINVKLICKILGQLLLFEAFWMLISLGISLYYQEDDSFAFLVAIITTVGVGLLLKGKGRGAENSLSRRDAYLVVTLTWVIYSLLGTLPFLVGGYLNSLADAYLEAMSGFTSTGATVFDDVERLPHGILFWRSLMQWVGGLGIVFFTVALLPSLVGGSVKVFSAESSAPLRAKLHPRLSTTAKWIWSIYVTLTVACTAAYWLGGMSFFDSLNHAMCTTPTGGFSTRNDSFGYYDSPYLEYMCSLFTFLSGANFALLYAVVLKRRVGELAKNSEFKFYLGAVLVFTLFVAIQLFNECGYQFEEAFRKALFQVVTLMTSTGFCSDDTALWPAVTWGVLLVCMFMGGCSSSTGGGVKQVRLVMLFQIVKNELRQILHPKAVLPVRVNGVNVPIQERVTLLAFLGVYLGLLLAQTFAMVAVDIDLGNALTISFSSLGNAGPSLGTLSGMDLSWSALPDVAKWITSLSMLLGRLEIFTVLVIFTPGFWKDN</sequence>